<proteinExistence type="predicted"/>
<gene>
    <name evidence="1" type="ORF">ARMOST_03075</name>
</gene>
<evidence type="ECO:0008006" key="3">
    <source>
        <dbReference type="Google" id="ProtNLM"/>
    </source>
</evidence>
<evidence type="ECO:0000313" key="2">
    <source>
        <dbReference type="Proteomes" id="UP000219338"/>
    </source>
</evidence>
<keyword evidence="2" id="KW-1185">Reference proteome</keyword>
<dbReference type="OrthoDB" id="6077919at2759"/>
<name>A0A284QTF7_ARMOS</name>
<dbReference type="EMBL" id="FUEG01000002">
    <property type="protein sequence ID" value="SJK99764.1"/>
    <property type="molecule type" value="Genomic_DNA"/>
</dbReference>
<reference evidence="2" key="1">
    <citation type="journal article" date="2017" name="Nat. Ecol. Evol.">
        <title>Genome expansion and lineage-specific genetic innovations in the forest pathogenic fungi Armillaria.</title>
        <authorList>
            <person name="Sipos G."/>
            <person name="Prasanna A.N."/>
            <person name="Walter M.C."/>
            <person name="O'Connor E."/>
            <person name="Balint B."/>
            <person name="Krizsan K."/>
            <person name="Kiss B."/>
            <person name="Hess J."/>
            <person name="Varga T."/>
            <person name="Slot J."/>
            <person name="Riley R."/>
            <person name="Boka B."/>
            <person name="Rigling D."/>
            <person name="Barry K."/>
            <person name="Lee J."/>
            <person name="Mihaltcheva S."/>
            <person name="LaButti K."/>
            <person name="Lipzen A."/>
            <person name="Waldron R."/>
            <person name="Moloney N.M."/>
            <person name="Sperisen C."/>
            <person name="Kredics L."/>
            <person name="Vagvoelgyi C."/>
            <person name="Patrignani A."/>
            <person name="Fitzpatrick D."/>
            <person name="Nagy I."/>
            <person name="Doyle S."/>
            <person name="Anderson J.B."/>
            <person name="Grigoriev I.V."/>
            <person name="Gueldener U."/>
            <person name="Muensterkoetter M."/>
            <person name="Nagy L.G."/>
        </authorList>
    </citation>
    <scope>NUCLEOTIDE SEQUENCE [LARGE SCALE GENOMIC DNA]</scope>
    <source>
        <strain evidence="2">C18/9</strain>
    </source>
</reference>
<evidence type="ECO:0000313" key="1">
    <source>
        <dbReference type="EMBL" id="SJK99764.1"/>
    </source>
</evidence>
<sequence>MHSQTTRHNGVHWIAFSTQSSALAPYNYYTNTDTVTVGANTFEHQVSHSQSRSQSVPQNERGHSCGLSCNGLPRDFDIRQHMNQNHCDKKSGTVYCLDHKKKILWKNYPRHFKAKHIKLKPFRCVMCQKSFGEKFNAKPTVQIVEIPTTNTSFLHHSAEG</sequence>
<dbReference type="Proteomes" id="UP000219338">
    <property type="component" value="Unassembled WGS sequence"/>
</dbReference>
<organism evidence="1 2">
    <name type="scientific">Armillaria ostoyae</name>
    <name type="common">Armillaria root rot fungus</name>
    <dbReference type="NCBI Taxonomy" id="47428"/>
    <lineage>
        <taxon>Eukaryota</taxon>
        <taxon>Fungi</taxon>
        <taxon>Dikarya</taxon>
        <taxon>Basidiomycota</taxon>
        <taxon>Agaricomycotina</taxon>
        <taxon>Agaricomycetes</taxon>
        <taxon>Agaricomycetidae</taxon>
        <taxon>Agaricales</taxon>
        <taxon>Marasmiineae</taxon>
        <taxon>Physalacriaceae</taxon>
        <taxon>Armillaria</taxon>
    </lineage>
</organism>
<protein>
    <recommendedName>
        <fullName evidence="3">C2H2-type domain-containing protein</fullName>
    </recommendedName>
</protein>
<accession>A0A284QTF7</accession>
<dbReference type="AlphaFoldDB" id="A0A284QTF7"/>